<gene>
    <name evidence="1" type="ORF">GGQ97_001376</name>
</gene>
<sequence>MVHHGRIGPPIFTPKGSLYDDIRQRIANAGGAISREMLDREIATDASCSERIAKVGGLPSLLTNMHHSGEITMGPNTICLTERAKRRMAKQAGTK</sequence>
<proteinExistence type="predicted"/>
<evidence type="ECO:0000313" key="2">
    <source>
        <dbReference type="Proteomes" id="UP000558192"/>
    </source>
</evidence>
<keyword evidence="1" id="KW-0830">Ubiquinone</keyword>
<evidence type="ECO:0000313" key="1">
    <source>
        <dbReference type="EMBL" id="NJC05583.1"/>
    </source>
</evidence>
<dbReference type="AlphaFoldDB" id="A0A7X5Y6D6"/>
<dbReference type="EMBL" id="JAATJC010000001">
    <property type="protein sequence ID" value="NJC05583.1"/>
    <property type="molecule type" value="Genomic_DNA"/>
</dbReference>
<accession>A0A7X5Y6D6</accession>
<reference evidence="1 2" key="1">
    <citation type="submission" date="2020-03" db="EMBL/GenBank/DDBJ databases">
        <title>Genomic Encyclopedia of Type Strains, Phase IV (KMG-IV): sequencing the most valuable type-strain genomes for metagenomic binning, comparative biology and taxonomic classification.</title>
        <authorList>
            <person name="Goeker M."/>
        </authorList>
    </citation>
    <scope>NUCLEOTIDE SEQUENCE [LARGE SCALE GENOMIC DNA]</scope>
    <source>
        <strain evidence="1 2">DSM 16846</strain>
    </source>
</reference>
<protein>
    <submittedName>
        <fullName evidence="1">Demethoxyubiquinone hydroxylase (CLK1/Coq7/Cat5 family)</fullName>
    </submittedName>
</protein>
<dbReference type="RefSeq" id="WP_168068258.1">
    <property type="nucleotide sequence ID" value="NZ_JAATJC010000001.1"/>
</dbReference>
<organism evidence="1 2">
    <name type="scientific">Sphingomonas kaistensis</name>
    <dbReference type="NCBI Taxonomy" id="298708"/>
    <lineage>
        <taxon>Bacteria</taxon>
        <taxon>Pseudomonadati</taxon>
        <taxon>Pseudomonadota</taxon>
        <taxon>Alphaproteobacteria</taxon>
        <taxon>Sphingomonadales</taxon>
        <taxon>Sphingomonadaceae</taxon>
        <taxon>Sphingomonas</taxon>
    </lineage>
</organism>
<comment type="caution">
    <text evidence="1">The sequence shown here is derived from an EMBL/GenBank/DDBJ whole genome shotgun (WGS) entry which is preliminary data.</text>
</comment>
<dbReference type="Proteomes" id="UP000558192">
    <property type="component" value="Unassembled WGS sequence"/>
</dbReference>
<keyword evidence="2" id="KW-1185">Reference proteome</keyword>
<name>A0A7X5Y6D6_9SPHN</name>